<dbReference type="PANTHER" id="PTHR43317">
    <property type="entry name" value="THERMOSPERMINE SYNTHASE ACAULIS5"/>
    <property type="match status" value="1"/>
</dbReference>
<dbReference type="Gene3D" id="3.40.50.150">
    <property type="entry name" value="Vaccinia Virus protein VP39"/>
    <property type="match status" value="1"/>
</dbReference>
<dbReference type="NCBIfam" id="NF037959">
    <property type="entry name" value="MFS_SpdSyn"/>
    <property type="match status" value="1"/>
</dbReference>
<keyword evidence="4" id="KW-1185">Reference proteome</keyword>
<dbReference type="GO" id="GO:0006596">
    <property type="term" value="P:polyamine biosynthetic process"/>
    <property type="evidence" value="ECO:0007669"/>
    <property type="project" value="UniProtKB-KW"/>
</dbReference>
<dbReference type="EMBL" id="JACGWT010000002">
    <property type="protein sequence ID" value="MBA8793368.1"/>
    <property type="molecule type" value="Genomic_DNA"/>
</dbReference>
<proteinExistence type="predicted"/>
<reference evidence="3 4" key="1">
    <citation type="submission" date="2020-07" db="EMBL/GenBank/DDBJ databases">
        <title>Sequencing the genomes of 1000 actinobacteria strains.</title>
        <authorList>
            <person name="Klenk H.-P."/>
        </authorList>
    </citation>
    <scope>NUCLEOTIDE SEQUENCE [LARGE SCALE GENOMIC DNA]</scope>
    <source>
        <strain evidence="3 4">DSM 100723</strain>
    </source>
</reference>
<feature type="region of interest" description="Disordered" evidence="2">
    <location>
        <begin position="259"/>
        <end position="279"/>
    </location>
</feature>
<dbReference type="PANTHER" id="PTHR43317:SF1">
    <property type="entry name" value="THERMOSPERMINE SYNTHASE ACAULIS5"/>
    <property type="match status" value="1"/>
</dbReference>
<evidence type="ECO:0000313" key="3">
    <source>
        <dbReference type="EMBL" id="MBA8793368.1"/>
    </source>
</evidence>
<evidence type="ECO:0000313" key="4">
    <source>
        <dbReference type="Proteomes" id="UP000523079"/>
    </source>
</evidence>
<dbReference type="AlphaFoldDB" id="A0A7W3IQG1"/>
<organism evidence="3 4">
    <name type="scientific">Microlunatus kandeliicorticis</name>
    <dbReference type="NCBI Taxonomy" id="1759536"/>
    <lineage>
        <taxon>Bacteria</taxon>
        <taxon>Bacillati</taxon>
        <taxon>Actinomycetota</taxon>
        <taxon>Actinomycetes</taxon>
        <taxon>Propionibacteriales</taxon>
        <taxon>Propionibacteriaceae</taxon>
        <taxon>Microlunatus</taxon>
    </lineage>
</organism>
<evidence type="ECO:0000256" key="1">
    <source>
        <dbReference type="ARBA" id="ARBA00023115"/>
    </source>
</evidence>
<gene>
    <name evidence="3" type="ORF">FHX74_000973</name>
</gene>
<dbReference type="Proteomes" id="UP000523079">
    <property type="component" value="Unassembled WGS sequence"/>
</dbReference>
<name>A0A7W3IQG1_9ACTN</name>
<dbReference type="InterPro" id="IPR029063">
    <property type="entry name" value="SAM-dependent_MTases_sf"/>
</dbReference>
<sequence>MVEPLFYHGAAGPVRLSRDLSRPAAYMLRIDGTDQSHVDLDDPRRLEFDYVQRIAAGLDLAAPAGERLATIHVGGALMTLPRYLAATRPRSAQVVLEPDEELTAFVRTHLPLPQRSGIKVRPVGGREGIAQFRDDWADAVVLDAFSGSRVPAELTTVEFFTDVDRVLRAGGTFLINITDRGPFGYARRAVAALRAVFPQVIFSAEPSTMKGRRFGNVVLEASRAPLPVDQLARQAGAAPFPYRVVAGAALDTLIGGAAPFTDDDSDTSPTPPARTFGVG</sequence>
<comment type="caution">
    <text evidence="3">The sequence shown here is derived from an EMBL/GenBank/DDBJ whole genome shotgun (WGS) entry which is preliminary data.</text>
</comment>
<dbReference type="SUPFAM" id="SSF53335">
    <property type="entry name" value="S-adenosyl-L-methionine-dependent methyltransferases"/>
    <property type="match status" value="1"/>
</dbReference>
<keyword evidence="1" id="KW-0620">Polyamine biosynthesis</keyword>
<evidence type="ECO:0000256" key="2">
    <source>
        <dbReference type="SAM" id="MobiDB-lite"/>
    </source>
</evidence>
<protein>
    <submittedName>
        <fullName evidence="3">Spermidine synthase</fullName>
    </submittedName>
</protein>
<accession>A0A7W3IQG1</accession>